<dbReference type="Pfam" id="PF07399">
    <property type="entry name" value="Na_H_antiport_3"/>
    <property type="match status" value="2"/>
</dbReference>
<feature type="transmembrane region" description="Helical" evidence="1">
    <location>
        <begin position="599"/>
        <end position="617"/>
    </location>
</feature>
<feature type="transmembrane region" description="Helical" evidence="1">
    <location>
        <begin position="495"/>
        <end position="515"/>
    </location>
</feature>
<reference evidence="2" key="1">
    <citation type="submission" date="2021-03" db="EMBL/GenBank/DDBJ databases">
        <authorList>
            <person name="Wang G."/>
        </authorList>
    </citation>
    <scope>NUCLEOTIDE SEQUENCE</scope>
    <source>
        <strain evidence="2">KCTC 12899</strain>
    </source>
</reference>
<comment type="caution">
    <text evidence="2">The sequence shown here is derived from an EMBL/GenBank/DDBJ whole genome shotgun (WGS) entry which is preliminary data.</text>
</comment>
<dbReference type="Proteomes" id="UP000664417">
    <property type="component" value="Unassembled WGS sequence"/>
</dbReference>
<feature type="transmembrane region" description="Helical" evidence="1">
    <location>
        <begin position="106"/>
        <end position="132"/>
    </location>
</feature>
<gene>
    <name evidence="2" type="ORF">J3U88_12235</name>
</gene>
<dbReference type="InterPro" id="IPR009978">
    <property type="entry name" value="Na_H_antiport_3"/>
</dbReference>
<feature type="transmembrane region" description="Helical" evidence="1">
    <location>
        <begin position="171"/>
        <end position="191"/>
    </location>
</feature>
<feature type="transmembrane region" description="Helical" evidence="1">
    <location>
        <begin position="559"/>
        <end position="579"/>
    </location>
</feature>
<feature type="transmembrane region" description="Helical" evidence="1">
    <location>
        <begin position="466"/>
        <end position="483"/>
    </location>
</feature>
<name>A0A8J7Q6R9_9BACT</name>
<organism evidence="2 3">
    <name type="scientific">Acanthopleuribacter pedis</name>
    <dbReference type="NCBI Taxonomy" id="442870"/>
    <lineage>
        <taxon>Bacteria</taxon>
        <taxon>Pseudomonadati</taxon>
        <taxon>Acidobacteriota</taxon>
        <taxon>Holophagae</taxon>
        <taxon>Acanthopleuribacterales</taxon>
        <taxon>Acanthopleuribacteraceae</taxon>
        <taxon>Acanthopleuribacter</taxon>
    </lineage>
</organism>
<feature type="transmembrane region" description="Helical" evidence="1">
    <location>
        <begin position="271"/>
        <end position="291"/>
    </location>
</feature>
<keyword evidence="3" id="KW-1185">Reference proteome</keyword>
<protein>
    <submittedName>
        <fullName evidence="2">Putative Na+/H+ antiporter</fullName>
    </submittedName>
</protein>
<dbReference type="AlphaFoldDB" id="A0A8J7Q6R9"/>
<dbReference type="EMBL" id="JAFREP010000009">
    <property type="protein sequence ID" value="MBO1319231.1"/>
    <property type="molecule type" value="Genomic_DNA"/>
</dbReference>
<accession>A0A8J7Q6R9</accession>
<sequence length="618" mass="69663">MLILVFCLAPVLAGGGGGGHASDIDFPPSLERYDDKHLDGIFEIILFRAKDKPFNLVASLIFFLAIVHTFLSARLLEVSHRWEHDHEDAIDRGEAKRGSVHMGARLLHFLGEVEAIFGIWALALMTAIFAFYDWDTVVHYLSYKVNFTEALFVIAIMTLSSTRPILKLSELMMWRIANWFGGMLIAWWFTILTFGPILGSFITEPAAMTISALLLSQKFYKLNPKESLKYATLALLFVNVSIGGTLTHFAAPPVLMVAGPWKWDLLFMLTNFGWKAVVCIGVVNFVYYRIFREDLQKLQVKYAVVRLGDELRGKYMPSARMLAQFEETEKILENQLHFGERLDDKFEDIKRNIRSTIIKDLVGRDVDLNSPDAQTIFDKVFDEKFSDFKDIKMSGVELFEWAFEARFSEIREAEMGRAIPGLLPKKRRPRYIDPGWNSREDHVPAWMMLIHVLFMVWTVFTAHYPVLFMGGLLFFLGFTSITQHYQNQIDLKVPVLVGFFLGGLVIHGGVQAWWIEPVLGRLGELPLMFGAMVLTAFNDNAAITYLSTLVPNLSPELKIAVVAGAVTGGGLTVIANAPNPAGLTILKGYFDGGVSPVKLLQYALLPTMITFCIFYVLS</sequence>
<feature type="transmembrane region" description="Helical" evidence="1">
    <location>
        <begin position="56"/>
        <end position="76"/>
    </location>
</feature>
<evidence type="ECO:0000313" key="3">
    <source>
        <dbReference type="Proteomes" id="UP000664417"/>
    </source>
</evidence>
<feature type="transmembrane region" description="Helical" evidence="1">
    <location>
        <begin position="443"/>
        <end position="460"/>
    </location>
</feature>
<feature type="transmembrane region" description="Helical" evidence="1">
    <location>
        <begin position="527"/>
        <end position="547"/>
    </location>
</feature>
<feature type="transmembrane region" description="Helical" evidence="1">
    <location>
        <begin position="228"/>
        <end position="251"/>
    </location>
</feature>
<keyword evidence="1" id="KW-0812">Transmembrane</keyword>
<keyword evidence="1" id="KW-0472">Membrane</keyword>
<dbReference type="RefSeq" id="WP_207859052.1">
    <property type="nucleotide sequence ID" value="NZ_JAFREP010000009.1"/>
</dbReference>
<evidence type="ECO:0000256" key="1">
    <source>
        <dbReference type="SAM" id="Phobius"/>
    </source>
</evidence>
<proteinExistence type="predicted"/>
<evidence type="ECO:0000313" key="2">
    <source>
        <dbReference type="EMBL" id="MBO1319231.1"/>
    </source>
</evidence>
<feature type="transmembrane region" description="Helical" evidence="1">
    <location>
        <begin position="138"/>
        <end position="159"/>
    </location>
</feature>
<keyword evidence="1" id="KW-1133">Transmembrane helix</keyword>